<feature type="domain" description="RRM" evidence="2">
    <location>
        <begin position="32"/>
        <end position="116"/>
    </location>
</feature>
<keyword evidence="3" id="KW-1185">Reference proteome</keyword>
<name>A0A915E328_9BILA</name>
<dbReference type="InterPro" id="IPR012677">
    <property type="entry name" value="Nucleotide-bd_a/b_plait_sf"/>
</dbReference>
<dbReference type="Pfam" id="PF00076">
    <property type="entry name" value="RRM_1"/>
    <property type="match status" value="3"/>
</dbReference>
<dbReference type="Gene3D" id="3.30.70.330">
    <property type="match status" value="3"/>
</dbReference>
<dbReference type="InterPro" id="IPR035979">
    <property type="entry name" value="RBD_domain_sf"/>
</dbReference>
<dbReference type="PROSITE" id="PS50102">
    <property type="entry name" value="RRM"/>
    <property type="match status" value="2"/>
</dbReference>
<dbReference type="GO" id="GO:0003723">
    <property type="term" value="F:RNA binding"/>
    <property type="evidence" value="ECO:0007669"/>
    <property type="project" value="UniProtKB-UniRule"/>
</dbReference>
<dbReference type="Proteomes" id="UP000887574">
    <property type="component" value="Unplaced"/>
</dbReference>
<protein>
    <submittedName>
        <fullName evidence="4">RRM domain-containing protein</fullName>
    </submittedName>
</protein>
<evidence type="ECO:0000313" key="3">
    <source>
        <dbReference type="Proteomes" id="UP000887574"/>
    </source>
</evidence>
<dbReference type="SMART" id="SM00360">
    <property type="entry name" value="RRM"/>
    <property type="match status" value="2"/>
</dbReference>
<evidence type="ECO:0000256" key="1">
    <source>
        <dbReference type="PROSITE-ProRule" id="PRU00176"/>
    </source>
</evidence>
<feature type="domain" description="RRM" evidence="2">
    <location>
        <begin position="109"/>
        <end position="198"/>
    </location>
</feature>
<dbReference type="Gene3D" id="3.30.760.10">
    <property type="entry name" value="RNA Cap, Translation Initiation Factor Eif4e"/>
    <property type="match status" value="1"/>
</dbReference>
<proteinExistence type="predicted"/>
<keyword evidence="1" id="KW-0694">RNA-binding</keyword>
<dbReference type="SUPFAM" id="SSF54928">
    <property type="entry name" value="RNA-binding domain, RBD"/>
    <property type="match status" value="2"/>
</dbReference>
<sequence>MKKYLEKKGFVLVAACDRWSTVRAKQLNSTELRHYVSNLSLSTTIESLTDFYSQFGGPLKVKLSQCLDRNLYYGVLDFSSQKQVDKAIQSLPHVVDGNKVVFEHNTKDFTLFAAELPPNSTQEVLQQYFEKFGPVFKCLVVSNKSSGDSAWVTYSSKQGLNLALANQLHKNVALILVTSRLQLLTKFGSVVNVNISHKIDTGYPTLYGYVTFSSPEDAFKFLLTDPHVVDGKEIKPPFFRANELLSVIPLELAQLHLLQNRWTLWYSKGDRAKNFEECLMPVCVFNSVEEFRA</sequence>
<dbReference type="InterPro" id="IPR000504">
    <property type="entry name" value="RRM_dom"/>
</dbReference>
<dbReference type="PANTHER" id="PTHR15241">
    <property type="entry name" value="TRANSFORMER-2-RELATED"/>
    <property type="match status" value="1"/>
</dbReference>
<reference evidence="4" key="1">
    <citation type="submission" date="2022-11" db="UniProtKB">
        <authorList>
            <consortium name="WormBaseParasite"/>
        </authorList>
    </citation>
    <scope>IDENTIFICATION</scope>
</reference>
<dbReference type="WBParaSite" id="jg26182">
    <property type="protein sequence ID" value="jg26182"/>
    <property type="gene ID" value="jg26182"/>
</dbReference>
<evidence type="ECO:0000313" key="4">
    <source>
        <dbReference type="WBParaSite" id="jg26182"/>
    </source>
</evidence>
<dbReference type="AlphaFoldDB" id="A0A915E328"/>
<dbReference type="InterPro" id="IPR023398">
    <property type="entry name" value="TIF_eIF4e-like"/>
</dbReference>
<accession>A0A915E328</accession>
<dbReference type="SUPFAM" id="SSF55418">
    <property type="entry name" value="eIF4e-like"/>
    <property type="match status" value="1"/>
</dbReference>
<dbReference type="PANTHER" id="PTHR15241:SF304">
    <property type="entry name" value="RRM DOMAIN-CONTAINING PROTEIN"/>
    <property type="match status" value="1"/>
</dbReference>
<organism evidence="3 4">
    <name type="scientific">Ditylenchus dipsaci</name>
    <dbReference type="NCBI Taxonomy" id="166011"/>
    <lineage>
        <taxon>Eukaryota</taxon>
        <taxon>Metazoa</taxon>
        <taxon>Ecdysozoa</taxon>
        <taxon>Nematoda</taxon>
        <taxon>Chromadorea</taxon>
        <taxon>Rhabditida</taxon>
        <taxon>Tylenchina</taxon>
        <taxon>Tylenchomorpha</taxon>
        <taxon>Sphaerularioidea</taxon>
        <taxon>Anguinidae</taxon>
        <taxon>Anguininae</taxon>
        <taxon>Ditylenchus</taxon>
    </lineage>
</organism>
<evidence type="ECO:0000259" key="2">
    <source>
        <dbReference type="PROSITE" id="PS50102"/>
    </source>
</evidence>